<dbReference type="CDD" id="cd01165">
    <property type="entry name" value="BTB_POZ"/>
    <property type="match status" value="1"/>
</dbReference>
<dbReference type="InterPro" id="IPR011333">
    <property type="entry name" value="SKP1/BTB/POZ_sf"/>
</dbReference>
<feature type="domain" description="BTB" evidence="2">
    <location>
        <begin position="443"/>
        <end position="483"/>
    </location>
</feature>
<dbReference type="InterPro" id="IPR000210">
    <property type="entry name" value="BTB/POZ_dom"/>
</dbReference>
<name>A0AAE9IWD5_CAEBR</name>
<accession>A0AAE9IWD5</accession>
<feature type="compositionally biased region" description="Basic and acidic residues" evidence="1">
    <location>
        <begin position="541"/>
        <end position="556"/>
    </location>
</feature>
<protein>
    <recommendedName>
        <fullName evidence="2">BTB domain-containing protein</fullName>
    </recommendedName>
</protein>
<dbReference type="AlphaFoldDB" id="A0AAE9IWD5"/>
<dbReference type="Proteomes" id="UP000827892">
    <property type="component" value="Chromosome II"/>
</dbReference>
<sequence length="586" mass="64607">MDPTSSSSTSRKRVRWADAPNSKKKPMDFSTDDPAHYDGVVRVEGQNFYICKHQLARQSEFFRNLFFQGFEESKQDVIELKEVSAEAFQLFLELISGYNRLSDDNIEGITKISAMWQADIPLGKCLKFLMKKSEFTEEDKLILADKYDLAVLKDSLFEDVTSILDMEVLLPDMDIASFKPDTILMIAKKFMEINEVRRPMPPDSPIVVQVVDSDPDDSDDEEGAPIIGFRRVQRIAQAFPGNIGRLLPPIAQGAAPQALDAPGRVGEAQRNFLGEAIRLRNLQQADRNAQNAPNGLAPEGPAAPIAPGLAPRAQEENFWAPLAAELAPRAAADPELAPRGLGAPDLFPRGEGLAPAAPEGIQVAPRAQLPYAHAFGDANAPQNYQNAVWNEMLLRNAQNAQIEFLFPMSAPKRAAKDSPDGPDAKKSMDFSDADPALFDGMHLARHSPFFRTLFFEGFVESKKDVVKLKDVTAEAFQLFLELVNGQNRLNDDNIEGITMAAAMWQAEIPLGKCLKFIAQHSKLAKKDKLVLAEAMSAPKRAAKDPSDGPDAKKSMDFSDADPALFDGMVQVECQKFYVNKSINEAS</sequence>
<organism evidence="3 4">
    <name type="scientific">Caenorhabditis briggsae</name>
    <dbReference type="NCBI Taxonomy" id="6238"/>
    <lineage>
        <taxon>Eukaryota</taxon>
        <taxon>Metazoa</taxon>
        <taxon>Ecdysozoa</taxon>
        <taxon>Nematoda</taxon>
        <taxon>Chromadorea</taxon>
        <taxon>Rhabditida</taxon>
        <taxon>Rhabditina</taxon>
        <taxon>Rhabditomorpha</taxon>
        <taxon>Rhabditoidea</taxon>
        <taxon>Rhabditidae</taxon>
        <taxon>Peloderinae</taxon>
        <taxon>Caenorhabditis</taxon>
    </lineage>
</organism>
<dbReference type="Gene3D" id="3.30.710.10">
    <property type="entry name" value="Potassium Channel Kv1.1, Chain A"/>
    <property type="match status" value="2"/>
</dbReference>
<evidence type="ECO:0000313" key="3">
    <source>
        <dbReference type="EMBL" id="ULU08584.1"/>
    </source>
</evidence>
<evidence type="ECO:0000313" key="4">
    <source>
        <dbReference type="Proteomes" id="UP000827892"/>
    </source>
</evidence>
<feature type="domain" description="BTB" evidence="2">
    <location>
        <begin position="37"/>
        <end position="95"/>
    </location>
</feature>
<dbReference type="CDD" id="cd18186">
    <property type="entry name" value="BTB_POZ_ZBTB_KLHL-like"/>
    <property type="match status" value="1"/>
</dbReference>
<dbReference type="InterPro" id="IPR052664">
    <property type="entry name" value="BTB-MATH_domain_protein"/>
</dbReference>
<feature type="region of interest" description="Disordered" evidence="1">
    <location>
        <begin position="286"/>
        <end position="308"/>
    </location>
</feature>
<dbReference type="SMART" id="SM00225">
    <property type="entry name" value="BTB"/>
    <property type="match status" value="2"/>
</dbReference>
<feature type="region of interest" description="Disordered" evidence="1">
    <location>
        <begin position="538"/>
        <end position="558"/>
    </location>
</feature>
<dbReference type="PROSITE" id="PS50097">
    <property type="entry name" value="BTB"/>
    <property type="match status" value="2"/>
</dbReference>
<reference evidence="3 4" key="1">
    <citation type="submission" date="2022-05" db="EMBL/GenBank/DDBJ databases">
        <title>Chromosome-level reference genomes for two strains of Caenorhabditis briggsae: an improved platform for comparative genomics.</title>
        <authorList>
            <person name="Stevens L."/>
            <person name="Andersen E.C."/>
        </authorList>
    </citation>
    <scope>NUCLEOTIDE SEQUENCE [LARGE SCALE GENOMIC DNA]</scope>
    <source>
        <strain evidence="3">QX1410_ONT</strain>
        <tissue evidence="3">Whole-organism</tissue>
    </source>
</reference>
<dbReference type="Pfam" id="PF00651">
    <property type="entry name" value="BTB"/>
    <property type="match status" value="2"/>
</dbReference>
<feature type="region of interest" description="Disordered" evidence="1">
    <location>
        <begin position="1"/>
        <end position="31"/>
    </location>
</feature>
<gene>
    <name evidence="3" type="ORF">L3Y34_019648</name>
</gene>
<evidence type="ECO:0000259" key="2">
    <source>
        <dbReference type="PROSITE" id="PS50097"/>
    </source>
</evidence>
<dbReference type="SUPFAM" id="SSF54695">
    <property type="entry name" value="POZ domain"/>
    <property type="match status" value="2"/>
</dbReference>
<dbReference type="EMBL" id="CP090892">
    <property type="protein sequence ID" value="ULU08584.1"/>
    <property type="molecule type" value="Genomic_DNA"/>
</dbReference>
<evidence type="ECO:0000256" key="1">
    <source>
        <dbReference type="SAM" id="MobiDB-lite"/>
    </source>
</evidence>
<proteinExistence type="predicted"/>
<feature type="compositionally biased region" description="Low complexity" evidence="1">
    <location>
        <begin position="295"/>
        <end position="308"/>
    </location>
</feature>
<dbReference type="PANTHER" id="PTHR22743:SF165">
    <property type="entry name" value="BTB AND MATH DOMAIN CONTAINING-RELATED"/>
    <property type="match status" value="1"/>
</dbReference>
<dbReference type="PANTHER" id="PTHR22743">
    <property type="entry name" value="MEPRIN/TRAF-LIKE MATH FAMILY-C.ELEGANS"/>
    <property type="match status" value="1"/>
</dbReference>